<sequence length="165" mass="18804">MMFTNLIRIITLACAALVISQPYALSFTLEIEGNISHFTDKENRSYTFTDKQLFAMPVSSITTTTSWTPREKFEGVALAELLTKVGAKGTMMTFYALNDYYINIPISDVEKYNMILAYKMGGALLKIRNFGPLFLIYPRDTEGGELNSPLYNSRFIWQINRIVIK</sequence>
<dbReference type="EMBL" id="CP007044">
    <property type="protein sequence ID" value="AHG20073.1"/>
    <property type="molecule type" value="Genomic_DNA"/>
</dbReference>
<dbReference type="Pfam" id="PF00174">
    <property type="entry name" value="Oxidored_molyb"/>
    <property type="match status" value="1"/>
</dbReference>
<dbReference type="InterPro" id="IPR036374">
    <property type="entry name" value="OxRdtase_Mopterin-bd_sf"/>
</dbReference>
<gene>
    <name evidence="2" type="ORF">Z042_10860</name>
</gene>
<dbReference type="Gene3D" id="3.90.420.10">
    <property type="entry name" value="Oxidoreductase, molybdopterin-binding domain"/>
    <property type="match status" value="1"/>
</dbReference>
<dbReference type="InterPro" id="IPR000572">
    <property type="entry name" value="OxRdtase_Mopterin-bd_dom"/>
</dbReference>
<reference evidence="2 3" key="1">
    <citation type="submission" date="2014-01" db="EMBL/GenBank/DDBJ databases">
        <title>Isolation of Serratia multitudinisentens RB-25 from Ex-Landfill site.</title>
        <authorList>
            <person name="Robson E.H.J."/>
        </authorList>
    </citation>
    <scope>NUCLEOTIDE SEQUENCE [LARGE SCALE GENOMIC DNA]</scope>
    <source>
        <strain evidence="2 3">RB-25</strain>
    </source>
</reference>
<dbReference type="KEGG" id="sfo:Z042_10860"/>
<dbReference type="RefSeq" id="WP_024910627.1">
    <property type="nucleotide sequence ID" value="NZ_CP007044.2"/>
</dbReference>
<dbReference type="SUPFAM" id="SSF56524">
    <property type="entry name" value="Oxidoreductase molybdopterin-binding domain"/>
    <property type="match status" value="1"/>
</dbReference>
<dbReference type="OrthoDB" id="9798763at2"/>
<dbReference type="Proteomes" id="UP000019030">
    <property type="component" value="Chromosome"/>
</dbReference>
<dbReference type="PATRIC" id="fig|1441930.4.peg.2171"/>
<name>W0L8D0_9GAMM</name>
<evidence type="ECO:0000313" key="2">
    <source>
        <dbReference type="EMBL" id="AHG20073.1"/>
    </source>
</evidence>
<proteinExistence type="predicted"/>
<dbReference type="STRING" id="1441930.Z042_10860"/>
<accession>W0L8D0</accession>
<protein>
    <submittedName>
        <fullName evidence="2">Oxidoreductase</fullName>
    </submittedName>
</protein>
<dbReference type="HOGENOM" id="CLU_110165_2_1_6"/>
<keyword evidence="3" id="KW-1185">Reference proteome</keyword>
<evidence type="ECO:0000259" key="1">
    <source>
        <dbReference type="Pfam" id="PF00174"/>
    </source>
</evidence>
<evidence type="ECO:0000313" key="3">
    <source>
        <dbReference type="Proteomes" id="UP000019030"/>
    </source>
</evidence>
<dbReference type="AlphaFoldDB" id="W0L8D0"/>
<feature type="domain" description="Oxidoreductase molybdopterin-binding" evidence="1">
    <location>
        <begin position="58"/>
        <end position="138"/>
    </location>
</feature>
<dbReference type="eggNOG" id="COG3915">
    <property type="taxonomic scope" value="Bacteria"/>
</dbReference>
<reference evidence="2 3" key="2">
    <citation type="submission" date="2015-03" db="EMBL/GenBank/DDBJ databases">
        <authorList>
            <person name="Chan K.-G."/>
        </authorList>
    </citation>
    <scope>NUCLEOTIDE SEQUENCE [LARGE SCALE GENOMIC DNA]</scope>
    <source>
        <strain evidence="2 3">RB-25</strain>
    </source>
</reference>
<organism evidence="2 3">
    <name type="scientific">Chania multitudinisentens RB-25</name>
    <dbReference type="NCBI Taxonomy" id="1441930"/>
    <lineage>
        <taxon>Bacteria</taxon>
        <taxon>Pseudomonadati</taxon>
        <taxon>Pseudomonadota</taxon>
        <taxon>Gammaproteobacteria</taxon>
        <taxon>Enterobacterales</taxon>
        <taxon>Yersiniaceae</taxon>
        <taxon>Chania</taxon>
    </lineage>
</organism>